<protein>
    <recommendedName>
        <fullName evidence="2">site-specific DNA-methyltransferase (adenine-specific)</fullName>
        <ecNumber evidence="2">2.1.1.72</ecNumber>
    </recommendedName>
</protein>
<dbReference type="GO" id="GO:0043565">
    <property type="term" value="F:sequence-specific DNA binding"/>
    <property type="evidence" value="ECO:0007669"/>
    <property type="project" value="TreeGrafter"/>
</dbReference>
<keyword evidence="8" id="KW-1185">Reference proteome</keyword>
<dbReference type="PROSITE" id="PS00092">
    <property type="entry name" value="N6_MTASE"/>
    <property type="match status" value="1"/>
</dbReference>
<dbReference type="InterPro" id="IPR023095">
    <property type="entry name" value="Ade_MeTrfase_dom_2"/>
</dbReference>
<gene>
    <name evidence="7" type="ORF">RISINGSUN_164</name>
</gene>
<dbReference type="EMBL" id="MF459646">
    <property type="protein sequence ID" value="ASU03506.1"/>
    <property type="molecule type" value="Genomic_DNA"/>
</dbReference>
<comment type="catalytic activity">
    <reaction evidence="6">
        <text>a 2'-deoxyadenosine in DNA + S-adenosyl-L-methionine = an N(6)-methyl-2'-deoxyadenosine in DNA + S-adenosyl-L-homocysteine + H(+)</text>
        <dbReference type="Rhea" id="RHEA:15197"/>
        <dbReference type="Rhea" id="RHEA-COMP:12418"/>
        <dbReference type="Rhea" id="RHEA-COMP:12419"/>
        <dbReference type="ChEBI" id="CHEBI:15378"/>
        <dbReference type="ChEBI" id="CHEBI:57856"/>
        <dbReference type="ChEBI" id="CHEBI:59789"/>
        <dbReference type="ChEBI" id="CHEBI:90615"/>
        <dbReference type="ChEBI" id="CHEBI:90616"/>
        <dbReference type="EC" id="2.1.1.72"/>
    </reaction>
</comment>
<dbReference type="GO" id="GO:1904047">
    <property type="term" value="F:S-adenosyl-L-methionine binding"/>
    <property type="evidence" value="ECO:0007669"/>
    <property type="project" value="TreeGrafter"/>
</dbReference>
<dbReference type="SUPFAM" id="SSF53335">
    <property type="entry name" value="S-adenosyl-L-methionine-dependent methyltransferases"/>
    <property type="match status" value="1"/>
</dbReference>
<dbReference type="InterPro" id="IPR029063">
    <property type="entry name" value="SAM-dependent_MTases_sf"/>
</dbReference>
<reference evidence="8" key="1">
    <citation type="submission" date="2017-07" db="EMBL/GenBank/DDBJ databases">
        <authorList>
            <person name="Putnam M.J."/>
            <person name="Sharma R."/>
            <person name="Kruger J.L."/>
            <person name="Berg J.A."/>
            <person name="Payne A.M."/>
            <person name="Fajardo C.P."/>
            <person name="Breakwell D.P."/>
            <person name="Hope S."/>
            <person name="Grose J.H."/>
        </authorList>
    </citation>
    <scope>NUCLEOTIDE SEQUENCE [LARGE SCALE GENOMIC DNA]</scope>
</reference>
<dbReference type="InterPro" id="IPR012327">
    <property type="entry name" value="MeTrfase_D12"/>
</dbReference>
<evidence type="ECO:0000256" key="5">
    <source>
        <dbReference type="ARBA" id="ARBA00022691"/>
    </source>
</evidence>
<dbReference type="PRINTS" id="PR00505">
    <property type="entry name" value="D12N6MTFRASE"/>
</dbReference>
<dbReference type="InterPro" id="IPR002052">
    <property type="entry name" value="DNA_methylase_N6_adenine_CS"/>
</dbReference>
<dbReference type="Gene3D" id="1.10.1020.10">
    <property type="entry name" value="Adenine-specific Methyltransferase, Domain 2"/>
    <property type="match status" value="1"/>
</dbReference>
<dbReference type="Proteomes" id="UP000225553">
    <property type="component" value="Segment"/>
</dbReference>
<evidence type="ECO:0000256" key="1">
    <source>
        <dbReference type="ARBA" id="ARBA00006594"/>
    </source>
</evidence>
<evidence type="ECO:0000256" key="4">
    <source>
        <dbReference type="ARBA" id="ARBA00022679"/>
    </source>
</evidence>
<dbReference type="GO" id="GO:0032259">
    <property type="term" value="P:methylation"/>
    <property type="evidence" value="ECO:0007669"/>
    <property type="project" value="UniProtKB-KW"/>
</dbReference>
<proteinExistence type="inferred from homology"/>
<dbReference type="PIRSF" id="PIRSF000398">
    <property type="entry name" value="M_m6A_EcoRV"/>
    <property type="match status" value="1"/>
</dbReference>
<name>A0A223LIZ1_9CAUD</name>
<dbReference type="PANTHER" id="PTHR30481">
    <property type="entry name" value="DNA ADENINE METHYLASE"/>
    <property type="match status" value="1"/>
</dbReference>
<evidence type="ECO:0000256" key="6">
    <source>
        <dbReference type="ARBA" id="ARBA00047942"/>
    </source>
</evidence>
<dbReference type="GO" id="GO:0009307">
    <property type="term" value="P:DNA restriction-modification system"/>
    <property type="evidence" value="ECO:0007669"/>
    <property type="project" value="InterPro"/>
</dbReference>
<evidence type="ECO:0000256" key="2">
    <source>
        <dbReference type="ARBA" id="ARBA00011900"/>
    </source>
</evidence>
<evidence type="ECO:0000256" key="3">
    <source>
        <dbReference type="ARBA" id="ARBA00022603"/>
    </source>
</evidence>
<organism evidence="7 8">
    <name type="scientific">Erwinia phage vB_EamM_RisingSun</name>
    <dbReference type="NCBI Taxonomy" id="2026080"/>
    <lineage>
        <taxon>Viruses</taxon>
        <taxon>Duplodnaviria</taxon>
        <taxon>Heunggongvirae</taxon>
        <taxon>Uroviricota</taxon>
        <taxon>Caudoviricetes</taxon>
        <taxon>Chimalliviridae</taxon>
        <taxon>Risingsunvirus</taxon>
        <taxon>Risingsunvirus risingsun</taxon>
    </lineage>
</organism>
<dbReference type="InterPro" id="IPR012263">
    <property type="entry name" value="M_m6A_EcoRV"/>
</dbReference>
<dbReference type="OrthoDB" id="8399at10239"/>
<keyword evidence="3 7" id="KW-0489">Methyltransferase</keyword>
<comment type="similarity">
    <text evidence="1">Belongs to the N(4)/N(6)-methyltransferase family.</text>
</comment>
<dbReference type="GO" id="GO:0009007">
    <property type="term" value="F:site-specific DNA-methyltransferase (adenine-specific) activity"/>
    <property type="evidence" value="ECO:0007669"/>
    <property type="project" value="UniProtKB-EC"/>
</dbReference>
<keyword evidence="4" id="KW-0808">Transferase</keyword>
<dbReference type="GO" id="GO:0006298">
    <property type="term" value="P:mismatch repair"/>
    <property type="evidence" value="ECO:0007669"/>
    <property type="project" value="TreeGrafter"/>
</dbReference>
<keyword evidence="5" id="KW-0949">S-adenosyl-L-methionine</keyword>
<accession>A0A223LIZ1</accession>
<evidence type="ECO:0000313" key="8">
    <source>
        <dbReference type="Proteomes" id="UP000225553"/>
    </source>
</evidence>
<evidence type="ECO:0000313" key="7">
    <source>
        <dbReference type="EMBL" id="ASU03506.1"/>
    </source>
</evidence>
<dbReference type="PANTHER" id="PTHR30481:SF3">
    <property type="entry name" value="DNA ADENINE METHYLASE"/>
    <property type="match status" value="1"/>
</dbReference>
<dbReference type="EC" id="2.1.1.72" evidence="2"/>
<sequence length="264" mass="30745">MIRPYLKWVGGKTRVLDQLLPYVGSGKRLIEPFVGSGAVFLNTQFDEYILSDNNKDLISLHTAVRDNVKRVIKDTQALFKHNNPEQYLKFRDEYNNSEDAYERAVLLLYLNRHSFNGLVRYNLKGVFNAAYGKYKTVYFPEEELLDFHRRSQNAVFLHQSFEETLASVDKDDVVFCDPPYVPLNYTSNFTNYNKEPFNMTHQVELKYRLNELASKGVKVIATNSNNDVVKELYSEFSLVELDIMRLISCKGDTRQSVTELLMYK</sequence>
<dbReference type="NCBIfam" id="TIGR00571">
    <property type="entry name" value="dam"/>
    <property type="match status" value="1"/>
</dbReference>
<dbReference type="Gene3D" id="3.40.50.150">
    <property type="entry name" value="Vaccinia Virus protein VP39"/>
    <property type="match status" value="1"/>
</dbReference>
<dbReference type="Pfam" id="PF02086">
    <property type="entry name" value="MethyltransfD12"/>
    <property type="match status" value="1"/>
</dbReference>